<dbReference type="EMBL" id="JADJEV010000005">
    <property type="protein sequence ID" value="MBK6975398.1"/>
    <property type="molecule type" value="Genomic_DNA"/>
</dbReference>
<evidence type="ECO:0000256" key="1">
    <source>
        <dbReference type="SAM" id="Phobius"/>
    </source>
</evidence>
<reference evidence="2" key="1">
    <citation type="submission" date="2020-10" db="EMBL/GenBank/DDBJ databases">
        <title>Connecting structure to function with the recovery of over 1000 high-quality activated sludge metagenome-assembled genomes encoding full-length rRNA genes using long-read sequencing.</title>
        <authorList>
            <person name="Singleton C.M."/>
            <person name="Petriglieri F."/>
            <person name="Kristensen J.M."/>
            <person name="Kirkegaard R.H."/>
            <person name="Michaelsen T.Y."/>
            <person name="Andersen M.H."/>
            <person name="Karst S.M."/>
            <person name="Dueholm M.S."/>
            <person name="Nielsen P.H."/>
            <person name="Albertsen M."/>
        </authorList>
    </citation>
    <scope>NUCLEOTIDE SEQUENCE</scope>
    <source>
        <strain evidence="2">Bjer_18-Q3-R1-45_BAT3C.347</strain>
    </source>
</reference>
<sequence>MGTMTEPFILVAPNLESKRDVGSVAPLLALVGEFAVAAAICYLLLLVVFSAFSALGLGIHVLSLVGLT</sequence>
<keyword evidence="1" id="KW-1133">Transmembrane helix</keyword>
<evidence type="ECO:0000313" key="3">
    <source>
        <dbReference type="Proteomes" id="UP000807785"/>
    </source>
</evidence>
<accession>A0A9D7HP25</accession>
<keyword evidence="1" id="KW-0812">Transmembrane</keyword>
<dbReference type="Proteomes" id="UP000807785">
    <property type="component" value="Unassembled WGS sequence"/>
</dbReference>
<gene>
    <name evidence="2" type="ORF">IPH26_21440</name>
</gene>
<feature type="transmembrane region" description="Helical" evidence="1">
    <location>
        <begin position="34"/>
        <end position="67"/>
    </location>
</feature>
<evidence type="ECO:0000313" key="2">
    <source>
        <dbReference type="EMBL" id="MBK6975398.1"/>
    </source>
</evidence>
<name>A0A9D7HP25_9PROT</name>
<dbReference type="AlphaFoldDB" id="A0A9D7HP25"/>
<organism evidence="2 3">
    <name type="scientific">Candidatus Methylophosphatis roskildensis</name>
    <dbReference type="NCBI Taxonomy" id="2899263"/>
    <lineage>
        <taxon>Bacteria</taxon>
        <taxon>Pseudomonadati</taxon>
        <taxon>Pseudomonadota</taxon>
        <taxon>Betaproteobacteria</taxon>
        <taxon>Nitrosomonadales</taxon>
        <taxon>Sterolibacteriaceae</taxon>
        <taxon>Candidatus Methylophosphatis</taxon>
    </lineage>
</organism>
<proteinExistence type="predicted"/>
<comment type="caution">
    <text evidence="2">The sequence shown here is derived from an EMBL/GenBank/DDBJ whole genome shotgun (WGS) entry which is preliminary data.</text>
</comment>
<keyword evidence="1" id="KW-0472">Membrane</keyword>
<protein>
    <submittedName>
        <fullName evidence="2">Uncharacterized protein</fullName>
    </submittedName>
</protein>